<dbReference type="Proteomes" id="UP001181046">
    <property type="component" value="Unassembled WGS sequence"/>
</dbReference>
<organism evidence="2 3">
    <name type="scientific">Enterococcus xiangfangensis</name>
    <dbReference type="NCBI Taxonomy" id="1296537"/>
    <lineage>
        <taxon>Bacteria</taxon>
        <taxon>Bacillati</taxon>
        <taxon>Bacillota</taxon>
        <taxon>Bacilli</taxon>
        <taxon>Lactobacillales</taxon>
        <taxon>Enterococcaceae</taxon>
        <taxon>Enterococcus</taxon>
    </lineage>
</organism>
<keyword evidence="3" id="KW-1185">Reference proteome</keyword>
<gene>
    <name evidence="2" type="ORF">P7H27_05835</name>
</gene>
<proteinExistence type="predicted"/>
<reference evidence="2" key="1">
    <citation type="submission" date="2023-03" db="EMBL/GenBank/DDBJ databases">
        <authorList>
            <person name="Shen W."/>
            <person name="Cai J."/>
        </authorList>
    </citation>
    <scope>NUCLEOTIDE SEQUENCE</scope>
    <source>
        <strain evidence="2">P66-3</strain>
    </source>
</reference>
<evidence type="ECO:0000313" key="3">
    <source>
        <dbReference type="Proteomes" id="UP001181046"/>
    </source>
</evidence>
<evidence type="ECO:0008006" key="4">
    <source>
        <dbReference type="Google" id="ProtNLM"/>
    </source>
</evidence>
<comment type="caution">
    <text evidence="2">The sequence shown here is derived from an EMBL/GenBank/DDBJ whole genome shotgun (WGS) entry which is preliminary data.</text>
</comment>
<evidence type="ECO:0000313" key="2">
    <source>
        <dbReference type="EMBL" id="MDT2759279.1"/>
    </source>
</evidence>
<accession>A0ABU3F9E2</accession>
<name>A0ABU3F9E2_9ENTE</name>
<dbReference type="RefSeq" id="WP_311829769.1">
    <property type="nucleotide sequence ID" value="NZ_JARQAJ010000003.1"/>
</dbReference>
<evidence type="ECO:0000256" key="1">
    <source>
        <dbReference type="SAM" id="MobiDB-lite"/>
    </source>
</evidence>
<feature type="compositionally biased region" description="Polar residues" evidence="1">
    <location>
        <begin position="432"/>
        <end position="443"/>
    </location>
</feature>
<dbReference type="Pfam" id="PF06074">
    <property type="entry name" value="Portal_Mu"/>
    <property type="match status" value="1"/>
</dbReference>
<sequence length="472" mass="53820">MTRVIENVRKSTLKKIVGGKFETGRQTRPKWEYGFLKQIDQPIKRELHREKKILDSLKLLRDINPDASMAVWNFLRLGNQGHEVQVFDLNGENDEEMQRYINEELAPRLGKIYGGGTDQLVNVLNLAGFTYGAEALEVELDSSLTEVVDFHPIQPSKVDFVPNNETGELELCQKQSDGKWLRLNSEQVFYVPLDPDIDDPYGRSPMLPALEAVIFQAEVLNDLRIIAHKMGYPRFDVSVSTEAIISNIPDRLQYDKEGTEQFINDYMDTVESAFAEIDIDDDFYHDDTIKVEQVSGMGGKSIDFKSLLDILDRQVTVALKQLPIMLGQNQSTTETHGSIQWEIQVAGIRSIQNMTKRLLEKAYTVALRVKGSQSSVSVTFNEVRSKDRQAEANAEATEINNWIAKVNQGWIDNDEAANEIVGHDAISEPKQQVNYSNLFNKQQSETDEEEDDESRQIRRFPSEIFLENKLKK</sequence>
<dbReference type="InterPro" id="IPR009279">
    <property type="entry name" value="Portal_Mu"/>
</dbReference>
<protein>
    <recommendedName>
        <fullName evidence="4">Phage portal protein</fullName>
    </recommendedName>
</protein>
<feature type="region of interest" description="Disordered" evidence="1">
    <location>
        <begin position="432"/>
        <end position="458"/>
    </location>
</feature>
<dbReference type="EMBL" id="JARQAJ010000003">
    <property type="protein sequence ID" value="MDT2759279.1"/>
    <property type="molecule type" value="Genomic_DNA"/>
</dbReference>